<dbReference type="AlphaFoldDB" id="A0A401NQI0"/>
<evidence type="ECO:0000259" key="2">
    <source>
        <dbReference type="Pfam" id="PF00536"/>
    </source>
</evidence>
<dbReference type="InterPro" id="IPR001660">
    <property type="entry name" value="SAM"/>
</dbReference>
<dbReference type="STRING" id="75743.A0A401NQI0"/>
<reference evidence="3 4" key="1">
    <citation type="journal article" date="2018" name="Nat. Ecol. Evol.">
        <title>Shark genomes provide insights into elasmobranch evolution and the origin of vertebrates.</title>
        <authorList>
            <person name="Hara Y"/>
            <person name="Yamaguchi K"/>
            <person name="Onimaru K"/>
            <person name="Kadota M"/>
            <person name="Koyanagi M"/>
            <person name="Keeley SD"/>
            <person name="Tatsumi K"/>
            <person name="Tanaka K"/>
            <person name="Motone F"/>
            <person name="Kageyama Y"/>
            <person name="Nozu R"/>
            <person name="Adachi N"/>
            <person name="Nishimura O"/>
            <person name="Nakagawa R"/>
            <person name="Tanegashima C"/>
            <person name="Kiyatake I"/>
            <person name="Matsumoto R"/>
            <person name="Murakumo K"/>
            <person name="Nishida K"/>
            <person name="Terakita A"/>
            <person name="Kuratani S"/>
            <person name="Sato K"/>
            <person name="Hyodo S Kuraku.S."/>
        </authorList>
    </citation>
    <scope>NUCLEOTIDE SEQUENCE [LARGE SCALE GENOMIC DNA]</scope>
</reference>
<comment type="caution">
    <text evidence="3">The sequence shown here is derived from an EMBL/GenBank/DDBJ whole genome shotgun (WGS) entry which is preliminary data.</text>
</comment>
<organism evidence="3 4">
    <name type="scientific">Scyliorhinus torazame</name>
    <name type="common">Cloudy catshark</name>
    <name type="synonym">Catulus torazame</name>
    <dbReference type="NCBI Taxonomy" id="75743"/>
    <lineage>
        <taxon>Eukaryota</taxon>
        <taxon>Metazoa</taxon>
        <taxon>Chordata</taxon>
        <taxon>Craniata</taxon>
        <taxon>Vertebrata</taxon>
        <taxon>Chondrichthyes</taxon>
        <taxon>Elasmobranchii</taxon>
        <taxon>Galeomorphii</taxon>
        <taxon>Galeoidea</taxon>
        <taxon>Carcharhiniformes</taxon>
        <taxon>Scyliorhinidae</taxon>
        <taxon>Scyliorhinus</taxon>
    </lineage>
</organism>
<keyword evidence="4" id="KW-1185">Reference proteome</keyword>
<dbReference type="OrthoDB" id="8188202at2759"/>
<dbReference type="Proteomes" id="UP000288216">
    <property type="component" value="Unassembled WGS sequence"/>
</dbReference>
<name>A0A401NQI0_SCYTO</name>
<dbReference type="Gene3D" id="1.10.150.50">
    <property type="entry name" value="Transcription Factor, Ets-1"/>
    <property type="match status" value="1"/>
</dbReference>
<accession>A0A401NQI0</accession>
<protein>
    <recommendedName>
        <fullName evidence="2">SAM domain-containing protein</fullName>
    </recommendedName>
</protein>
<feature type="domain" description="SAM" evidence="2">
    <location>
        <begin position="286"/>
        <end position="334"/>
    </location>
</feature>
<dbReference type="OMA" id="KAFQHEN"/>
<dbReference type="Pfam" id="PF00536">
    <property type="entry name" value="SAM_1"/>
    <property type="match status" value="1"/>
</dbReference>
<feature type="region of interest" description="Disordered" evidence="1">
    <location>
        <begin position="90"/>
        <end position="135"/>
    </location>
</feature>
<proteinExistence type="predicted"/>
<evidence type="ECO:0000313" key="4">
    <source>
        <dbReference type="Proteomes" id="UP000288216"/>
    </source>
</evidence>
<sequence>MRSHPDLRNFRSEKQCFVEGDKYRNDPVKESQRTCDLPPQALDKYHNMGLVEAKSAFIQRTTFCVPRVGRTSILCQKKLFPDKLRVESALDTDPNNGILPSPEARNSSGEQESESPHLGSVIEASSSDSVSTGTTRLSQLEDIRQHLQSLEENYRELFTLLSRESGTVPVRRKLLHWQKGQSPVKNGKLLAQLTSQRQKDLCTVQRRFAHLEAHILLLTRNIARLADEIGSQMSLLQKIHSLQQEVQKTKHVYNKAVGDSDKLSIRQNSSELSQCCGGRPSLMTIFLKKLGCEKYVPHFENAAMGVMELPYLNEERLVQLGIPLGPRLRILHEVTNTTFV</sequence>
<feature type="compositionally biased region" description="Low complexity" evidence="1">
    <location>
        <begin position="120"/>
        <end position="131"/>
    </location>
</feature>
<evidence type="ECO:0000256" key="1">
    <source>
        <dbReference type="SAM" id="MobiDB-lite"/>
    </source>
</evidence>
<dbReference type="SUPFAM" id="SSF47769">
    <property type="entry name" value="SAM/Pointed domain"/>
    <property type="match status" value="1"/>
</dbReference>
<gene>
    <name evidence="3" type="ORF">scyTo_0011574</name>
</gene>
<dbReference type="EMBL" id="BFAA01005307">
    <property type="protein sequence ID" value="GCB63153.1"/>
    <property type="molecule type" value="Genomic_DNA"/>
</dbReference>
<evidence type="ECO:0000313" key="3">
    <source>
        <dbReference type="EMBL" id="GCB63153.1"/>
    </source>
</evidence>
<dbReference type="InterPro" id="IPR013761">
    <property type="entry name" value="SAM/pointed_sf"/>
</dbReference>
<dbReference type="CDD" id="cd09487">
    <property type="entry name" value="SAM_superfamily"/>
    <property type="match status" value="1"/>
</dbReference>